<gene>
    <name evidence="2" type="ORF">DILT_LOCUS718</name>
</gene>
<accession>A0A3P6PUF4</accession>
<dbReference type="OrthoDB" id="6285536at2759"/>
<feature type="region of interest" description="Disordered" evidence="1">
    <location>
        <begin position="149"/>
        <end position="302"/>
    </location>
</feature>
<feature type="compositionally biased region" description="Low complexity" evidence="1">
    <location>
        <begin position="277"/>
        <end position="291"/>
    </location>
</feature>
<keyword evidence="3" id="KW-1185">Reference proteome</keyword>
<organism evidence="2 3">
    <name type="scientific">Dibothriocephalus latus</name>
    <name type="common">Fish tapeworm</name>
    <name type="synonym">Diphyllobothrium latum</name>
    <dbReference type="NCBI Taxonomy" id="60516"/>
    <lineage>
        <taxon>Eukaryota</taxon>
        <taxon>Metazoa</taxon>
        <taxon>Spiralia</taxon>
        <taxon>Lophotrochozoa</taxon>
        <taxon>Platyhelminthes</taxon>
        <taxon>Cestoda</taxon>
        <taxon>Eucestoda</taxon>
        <taxon>Diphyllobothriidea</taxon>
        <taxon>Diphyllobothriidae</taxon>
        <taxon>Dibothriocephalus</taxon>
    </lineage>
</organism>
<feature type="compositionally biased region" description="Acidic residues" evidence="1">
    <location>
        <begin position="164"/>
        <end position="181"/>
    </location>
</feature>
<sequence length="302" mass="33100">MAMRLCNRVLNAPNSAEARLYIRVLGQLHLSLDKPGLYKDLLQLVEMIFKHIDRTSHLPLHRFKKNIFSCIEASGLKAKDFIVAAEEQNAEAASNAGDSKTQVVEGEEAVPCTPSLLGPPMPSSQLEDWDAAGRKSVTRNKIRSTMAGLSFRGPSINPRLLVFSDDEDEDNNDKDEEEGDEEVVKNEADPEAEDIPPTTEPARPSTAKSSSKRRIRGGKPTTKSPFPETEEKKTSSNRKHAKVNTRAAPATPASTNNMPPPASSSVRHERAPRRTPRSSTSTATTTPAPRSNVRTAPMRSKN</sequence>
<proteinExistence type="predicted"/>
<feature type="region of interest" description="Disordered" evidence="1">
    <location>
        <begin position="92"/>
        <end position="135"/>
    </location>
</feature>
<dbReference type="Proteomes" id="UP000281553">
    <property type="component" value="Unassembled WGS sequence"/>
</dbReference>
<evidence type="ECO:0000313" key="3">
    <source>
        <dbReference type="Proteomes" id="UP000281553"/>
    </source>
</evidence>
<evidence type="ECO:0000256" key="1">
    <source>
        <dbReference type="SAM" id="MobiDB-lite"/>
    </source>
</evidence>
<name>A0A3P6PUF4_DIBLA</name>
<protein>
    <submittedName>
        <fullName evidence="2">Uncharacterized protein</fullName>
    </submittedName>
</protein>
<dbReference type="AlphaFoldDB" id="A0A3P6PUF4"/>
<dbReference type="EMBL" id="UYRU01003453">
    <property type="protein sequence ID" value="VDK35840.1"/>
    <property type="molecule type" value="Genomic_DNA"/>
</dbReference>
<reference evidence="2 3" key="1">
    <citation type="submission" date="2018-11" db="EMBL/GenBank/DDBJ databases">
        <authorList>
            <consortium name="Pathogen Informatics"/>
        </authorList>
    </citation>
    <scope>NUCLEOTIDE SEQUENCE [LARGE SCALE GENOMIC DNA]</scope>
</reference>
<evidence type="ECO:0000313" key="2">
    <source>
        <dbReference type="EMBL" id="VDK35840.1"/>
    </source>
</evidence>